<dbReference type="PANTHER" id="PTHR39192:SF1">
    <property type="entry name" value="IRON UPTAKE SYSTEM COMPONENT EFEO"/>
    <property type="match status" value="1"/>
</dbReference>
<evidence type="ECO:0000256" key="1">
    <source>
        <dbReference type="ARBA" id="ARBA00004196"/>
    </source>
</evidence>
<sequence>MGPVRRIVVAVAAMSTAAAASACGHPTPAKPAQQIIDVSEDACGQGWTDPHTGQQTLYFRNTGSNPTTVDLIDVRSGAISAEVPNIGPNTTRSTRVDVGGGTFAFRCAMEGSSNAMITGPTVTIAGPPAASAAAPVTPEDLYGPDKQYVDYVAAGLNRLATDTDTLRATVDRGDLAAARTAWLTAHLDYERLGAAYDAFGDYDGKLDGRTDGLPGGTADPQFTGFHRVEYGLWHGESAATLAGSADQLTRDVHGLVADFPNIQVPLLDLGLRTHEILENTLQFEMTGDADYGSGTSLATAAANVTGTRELLTVLDPVLRTRYQQLPQVTTWLNRFEAMLQAHHADAAPGDPTGGTWTAVSALSPSDRQRLNGTLSQLLEYLAPIATICKPRKTFQ</sequence>
<keyword evidence="6" id="KW-0449">Lipoprotein</keyword>
<evidence type="ECO:0000256" key="4">
    <source>
        <dbReference type="SAM" id="SignalP"/>
    </source>
</evidence>
<dbReference type="InterPro" id="IPR050894">
    <property type="entry name" value="EfeM/EfeO_iron_uptake"/>
</dbReference>
<dbReference type="RefSeq" id="WP_387404224.1">
    <property type="nucleotide sequence ID" value="NZ_JBIAQY010000005.1"/>
</dbReference>
<keyword evidence="7" id="KW-1185">Reference proteome</keyword>
<reference evidence="6 7" key="1">
    <citation type="submission" date="2024-10" db="EMBL/GenBank/DDBJ databases">
        <title>The Natural Products Discovery Center: Release of the First 8490 Sequenced Strains for Exploring Actinobacteria Biosynthetic Diversity.</title>
        <authorList>
            <person name="Kalkreuter E."/>
            <person name="Kautsar S.A."/>
            <person name="Yang D."/>
            <person name="Bader C.D."/>
            <person name="Teijaro C.N."/>
            <person name="Fluegel L."/>
            <person name="Davis C.M."/>
            <person name="Simpson J.R."/>
            <person name="Lauterbach L."/>
            <person name="Steele A.D."/>
            <person name="Gui C."/>
            <person name="Meng S."/>
            <person name="Li G."/>
            <person name="Viehrig K."/>
            <person name="Ye F."/>
            <person name="Su P."/>
            <person name="Kiefer A.F."/>
            <person name="Nichols A."/>
            <person name="Cepeda A.J."/>
            <person name="Yan W."/>
            <person name="Fan B."/>
            <person name="Jiang Y."/>
            <person name="Adhikari A."/>
            <person name="Zheng C.-J."/>
            <person name="Schuster L."/>
            <person name="Cowan T.M."/>
            <person name="Smanski M.J."/>
            <person name="Chevrette M.G."/>
            <person name="De Carvalho L.P.S."/>
            <person name="Shen B."/>
        </authorList>
    </citation>
    <scope>NUCLEOTIDE SEQUENCE [LARGE SCALE GENOMIC DNA]</scope>
    <source>
        <strain evidence="6 7">NPDC002593</strain>
    </source>
</reference>
<evidence type="ECO:0000313" key="6">
    <source>
        <dbReference type="EMBL" id="MFF3569490.1"/>
    </source>
</evidence>
<keyword evidence="3 4" id="KW-0732">Signal</keyword>
<feature type="signal peptide" evidence="4">
    <location>
        <begin position="1"/>
        <end position="22"/>
    </location>
</feature>
<feature type="chain" id="PRO_5046362658" evidence="4">
    <location>
        <begin position="23"/>
        <end position="395"/>
    </location>
</feature>
<protein>
    <submittedName>
        <fullName evidence="6">EfeM/EfeO family lipoprotein</fullName>
    </submittedName>
</protein>
<dbReference type="PROSITE" id="PS51257">
    <property type="entry name" value="PROKAR_LIPOPROTEIN"/>
    <property type="match status" value="1"/>
</dbReference>
<dbReference type="InterPro" id="IPR034981">
    <property type="entry name" value="Imelysin-like_EfeO/Algp7"/>
</dbReference>
<dbReference type="CDD" id="cd14656">
    <property type="entry name" value="Imelysin-like_EfeO"/>
    <property type="match status" value="1"/>
</dbReference>
<accession>A0ABW6RZN2</accession>
<evidence type="ECO:0000256" key="2">
    <source>
        <dbReference type="ARBA" id="ARBA00005989"/>
    </source>
</evidence>
<organism evidence="6 7">
    <name type="scientific">Nocardia jiangxiensis</name>
    <dbReference type="NCBI Taxonomy" id="282685"/>
    <lineage>
        <taxon>Bacteria</taxon>
        <taxon>Bacillati</taxon>
        <taxon>Actinomycetota</taxon>
        <taxon>Actinomycetes</taxon>
        <taxon>Mycobacteriales</taxon>
        <taxon>Nocardiaceae</taxon>
        <taxon>Nocardia</taxon>
    </lineage>
</organism>
<evidence type="ECO:0000256" key="3">
    <source>
        <dbReference type="ARBA" id="ARBA00022729"/>
    </source>
</evidence>
<comment type="caution">
    <text evidence="6">The sequence shown here is derived from an EMBL/GenBank/DDBJ whole genome shotgun (WGS) entry which is preliminary data.</text>
</comment>
<dbReference type="Pfam" id="PF09375">
    <property type="entry name" value="Peptidase_M75"/>
    <property type="match status" value="1"/>
</dbReference>
<comment type="similarity">
    <text evidence="2">Belongs to the EfeM/EfeO family.</text>
</comment>
<name>A0ABW6RZN2_9NOCA</name>
<gene>
    <name evidence="6" type="ORF">ACFYXQ_17110</name>
</gene>
<dbReference type="InterPro" id="IPR038352">
    <property type="entry name" value="Imelysin_sf"/>
</dbReference>
<dbReference type="Proteomes" id="UP001601992">
    <property type="component" value="Unassembled WGS sequence"/>
</dbReference>
<evidence type="ECO:0000313" key="7">
    <source>
        <dbReference type="Proteomes" id="UP001601992"/>
    </source>
</evidence>
<comment type="subcellular location">
    <subcellularLocation>
        <location evidence="1">Cell envelope</location>
    </subcellularLocation>
</comment>
<dbReference type="PANTHER" id="PTHR39192">
    <property type="entry name" value="IRON UPTAKE SYSTEM COMPONENT EFEO"/>
    <property type="match status" value="1"/>
</dbReference>
<proteinExistence type="inferred from homology"/>
<evidence type="ECO:0000259" key="5">
    <source>
        <dbReference type="Pfam" id="PF09375"/>
    </source>
</evidence>
<dbReference type="InterPro" id="IPR018976">
    <property type="entry name" value="Imelysin-like"/>
</dbReference>
<feature type="domain" description="Imelysin-like" evidence="5">
    <location>
        <begin position="147"/>
        <end position="351"/>
    </location>
</feature>
<dbReference type="Gene3D" id="1.20.1420.20">
    <property type="entry name" value="M75 peptidase, HXXE motif"/>
    <property type="match status" value="1"/>
</dbReference>
<dbReference type="EMBL" id="JBIAQY010000005">
    <property type="protein sequence ID" value="MFF3569490.1"/>
    <property type="molecule type" value="Genomic_DNA"/>
</dbReference>